<dbReference type="RefSeq" id="WP_092045601.1">
    <property type="nucleotide sequence ID" value="NZ_FOTK01000041.1"/>
</dbReference>
<dbReference type="EMBL" id="FOTK01000041">
    <property type="protein sequence ID" value="SFM62612.1"/>
    <property type="molecule type" value="Genomic_DNA"/>
</dbReference>
<accession>A0A1I4SDS3</accession>
<feature type="region of interest" description="Disordered" evidence="1">
    <location>
        <begin position="612"/>
        <end position="633"/>
    </location>
</feature>
<protein>
    <submittedName>
        <fullName evidence="2">Uncharacterized protein</fullName>
    </submittedName>
</protein>
<dbReference type="Proteomes" id="UP000199048">
    <property type="component" value="Unassembled WGS sequence"/>
</dbReference>
<reference evidence="3" key="1">
    <citation type="submission" date="2016-10" db="EMBL/GenBank/DDBJ databases">
        <authorList>
            <person name="Varghese N."/>
            <person name="Submissions S."/>
        </authorList>
    </citation>
    <scope>NUCLEOTIDE SEQUENCE [LARGE SCALE GENOMIC DNA]</scope>
    <source>
        <strain evidence="3">BL36</strain>
    </source>
</reference>
<feature type="compositionally biased region" description="Gly residues" evidence="1">
    <location>
        <begin position="52"/>
        <end position="62"/>
    </location>
</feature>
<evidence type="ECO:0000313" key="3">
    <source>
        <dbReference type="Proteomes" id="UP000199048"/>
    </source>
</evidence>
<name>A0A1I4SDS3_9HYPH</name>
<feature type="region of interest" description="Disordered" evidence="1">
    <location>
        <begin position="427"/>
        <end position="450"/>
    </location>
</feature>
<gene>
    <name evidence="2" type="ORF">SAMN05192568_104169</name>
</gene>
<keyword evidence="3" id="KW-1185">Reference proteome</keyword>
<evidence type="ECO:0000256" key="1">
    <source>
        <dbReference type="SAM" id="MobiDB-lite"/>
    </source>
</evidence>
<organism evidence="2 3">
    <name type="scientific">Methylobacterium pseudosasicola</name>
    <dbReference type="NCBI Taxonomy" id="582667"/>
    <lineage>
        <taxon>Bacteria</taxon>
        <taxon>Pseudomonadati</taxon>
        <taxon>Pseudomonadota</taxon>
        <taxon>Alphaproteobacteria</taxon>
        <taxon>Hyphomicrobiales</taxon>
        <taxon>Methylobacteriaceae</taxon>
        <taxon>Methylobacterium</taxon>
    </lineage>
</organism>
<dbReference type="AlphaFoldDB" id="A0A1I4SDS3"/>
<feature type="region of interest" description="Disordered" evidence="1">
    <location>
        <begin position="32"/>
        <end position="82"/>
    </location>
</feature>
<dbReference type="STRING" id="582667.SAMN05192568_104169"/>
<proteinExistence type="predicted"/>
<sequence>MASGFGSLPMFDNLSAADMADLLQRLNIGQQDQRDSGMQPGTQGQPPQAGPVGLGDLLGGAGHSAPPVAMSEADAQRLERQQAGPQDLAALGGSPADRLLFDRAGFGGGANGFTGTSGATLPDAFAARPTPLPPGRPSDADLMVQPAATGSVSGMNPTPVPPGGRPPARDAEYGRGVTDSAGTSSAAQMMPVNSFDPLTGQPVSGTPRPIGGQQAPASPFGGNPAVPATSAQTGSMMDRFRQGVGATNPAIGDLLFHLGIGIASNRGIGPGIAAGLQSYGTSQAGSTKQLLEQYKLQQEIQGQQDTYNHLTQNLKLDPTTARAAMRNSTLLTNVLAQAKPNLQTIGGQIYDLNKNGGVPGQANLVGPADGPPSGYRLAADGKSLEFIPGGEADPAVKERNARAVATDKEQTPLLDIEARRKVGIPDNDTRAAWADPNGKVTFNDGPPLIQGRPGQTVYERGSLKPILTVPSAKPDGFDTETKLRGEFSKQLGTFADVHDGYGRLIAATKQREANPGSVSPASDISLVFGYMKMLDPGSVVREGEYATAKNAAGVPERVLNAYNKALSGEFLSDNQRKDFLNQASELYGTARKTAEGVADRYRNLASSYGADPGRSVYLPEAPTPPKLGQPAPQAGGAAARYQALIQGGMSKADAFAQMHKEGL</sequence>
<feature type="compositionally biased region" description="Low complexity" evidence="1">
    <location>
        <begin position="37"/>
        <end position="51"/>
    </location>
</feature>
<evidence type="ECO:0000313" key="2">
    <source>
        <dbReference type="EMBL" id="SFM62612.1"/>
    </source>
</evidence>
<dbReference type="OrthoDB" id="5919053at2"/>
<feature type="region of interest" description="Disordered" evidence="1">
    <location>
        <begin position="121"/>
        <end position="223"/>
    </location>
</feature>